<dbReference type="OrthoDB" id="767251at2"/>
<evidence type="ECO:0000256" key="1">
    <source>
        <dbReference type="SAM" id="SignalP"/>
    </source>
</evidence>
<feature type="chain" id="PRO_5014713897" evidence="1">
    <location>
        <begin position="19"/>
        <end position="149"/>
    </location>
</feature>
<dbReference type="Gene3D" id="2.60.40.1250">
    <property type="entry name" value="Thiol:disulfide interchange protein DsbD, N-terminal domain"/>
    <property type="match status" value="1"/>
</dbReference>
<dbReference type="InterPro" id="IPR036929">
    <property type="entry name" value="DsbDN_sf"/>
</dbReference>
<dbReference type="RefSeq" id="WP_102756631.1">
    <property type="nucleotide sequence ID" value="NZ_CP025791.1"/>
</dbReference>
<dbReference type="AlphaFoldDB" id="A0A2K9PSG0"/>
<dbReference type="InterPro" id="IPR028250">
    <property type="entry name" value="DsbDN"/>
</dbReference>
<evidence type="ECO:0000313" key="4">
    <source>
        <dbReference type="Proteomes" id="UP000235826"/>
    </source>
</evidence>
<sequence>MKKIALITFVLFGFLLNAQIHDPVTWKTSVNKISDTEYELTATATIEEGWHLYSQSVPEDGPRPTVFTFESSPNFLKKGNTKEGKGHEVNDPIFEMLIKYFDTKAAFKQRIKLKTDNKTFEIKGTVEFMVCNDTMCLPPKEVDLVFNIN</sequence>
<organism evidence="3 4">
    <name type="scientific">Flavivirga eckloniae</name>
    <dbReference type="NCBI Taxonomy" id="1803846"/>
    <lineage>
        <taxon>Bacteria</taxon>
        <taxon>Pseudomonadati</taxon>
        <taxon>Bacteroidota</taxon>
        <taxon>Flavobacteriia</taxon>
        <taxon>Flavobacteriales</taxon>
        <taxon>Flavobacteriaceae</taxon>
        <taxon>Flavivirga</taxon>
    </lineage>
</organism>
<gene>
    <name evidence="3" type="ORF">C1H87_15220</name>
</gene>
<keyword evidence="1" id="KW-0732">Signal</keyword>
<feature type="domain" description="Thiol:disulfide interchange protein DsbD N-terminal" evidence="2">
    <location>
        <begin position="32"/>
        <end position="141"/>
    </location>
</feature>
<protein>
    <submittedName>
        <fullName evidence="3">Cytochrome C biogenesis protein</fullName>
    </submittedName>
</protein>
<keyword evidence="4" id="KW-1185">Reference proteome</keyword>
<proteinExistence type="predicted"/>
<evidence type="ECO:0000313" key="3">
    <source>
        <dbReference type="EMBL" id="AUP79979.1"/>
    </source>
</evidence>
<dbReference type="Proteomes" id="UP000235826">
    <property type="component" value="Chromosome"/>
</dbReference>
<name>A0A2K9PSG0_9FLAO</name>
<reference evidence="3 4" key="1">
    <citation type="submission" date="2018-01" db="EMBL/GenBank/DDBJ databases">
        <title>Complete genome sequence of Flavivirga eckloniae ECD14 isolated from seaweed Ecklonia cava.</title>
        <authorList>
            <person name="Lee J.H."/>
            <person name="Baik K.S."/>
            <person name="Seong C.N."/>
        </authorList>
    </citation>
    <scope>NUCLEOTIDE SEQUENCE [LARGE SCALE GENOMIC DNA]</scope>
    <source>
        <strain evidence="3 4">ECD14</strain>
    </source>
</reference>
<evidence type="ECO:0000259" key="2">
    <source>
        <dbReference type="Pfam" id="PF11412"/>
    </source>
</evidence>
<accession>A0A2K9PSG0</accession>
<feature type="signal peptide" evidence="1">
    <location>
        <begin position="1"/>
        <end position="18"/>
    </location>
</feature>
<dbReference type="KEGG" id="fek:C1H87_15220"/>
<dbReference type="Pfam" id="PF11412">
    <property type="entry name" value="DsbD_N"/>
    <property type="match status" value="1"/>
</dbReference>
<dbReference type="EMBL" id="CP025791">
    <property type="protein sequence ID" value="AUP79979.1"/>
    <property type="molecule type" value="Genomic_DNA"/>
</dbReference>